<evidence type="ECO:0000256" key="4">
    <source>
        <dbReference type="ARBA" id="ARBA00004635"/>
    </source>
</evidence>
<keyword evidence="14" id="KW-0966">Cell projection</keyword>
<keyword evidence="14" id="KW-0282">Flagellum</keyword>
<evidence type="ECO:0000313" key="15">
    <source>
        <dbReference type="Proteomes" id="UP000218824"/>
    </source>
</evidence>
<dbReference type="GO" id="GO:0009279">
    <property type="term" value="C:cell outer membrane"/>
    <property type="evidence" value="ECO:0007669"/>
    <property type="project" value="UniProtKB-SubCell"/>
</dbReference>
<accession>A0AAU9AQG2</accession>
<comment type="subcellular location">
    <subcellularLocation>
        <location evidence="2">Bacterial flagellum basal body</location>
    </subcellularLocation>
    <subcellularLocation>
        <location evidence="3">Cell outer membrane</location>
    </subcellularLocation>
    <subcellularLocation>
        <location evidence="4">Membrane</location>
        <topology evidence="4">Lipid-anchor</topology>
    </subcellularLocation>
</comment>
<dbReference type="PANTHER" id="PTHR34933">
    <property type="entry name" value="FLAGELLAR L-RING PROTEIN"/>
    <property type="match status" value="1"/>
</dbReference>
<reference evidence="14 15" key="1">
    <citation type="journal article" date="2017" name="DNA Res.">
        <title>Complete genome sequence and expression profile of the commercial lytic enzyme producer Lysobacter enzymogenes M497-1.</title>
        <authorList>
            <person name="Takami H."/>
            <person name="Toyoda A."/>
            <person name="Uchiyama I."/>
            <person name="Itoh T."/>
            <person name="Takaki Y."/>
            <person name="Arai W."/>
            <person name="Nishi S."/>
            <person name="Kawai M."/>
            <person name="Shinya K."/>
            <person name="Ikeda H."/>
        </authorList>
    </citation>
    <scope>NUCLEOTIDE SEQUENCE [LARGE SCALE GENOMIC DNA]</scope>
    <source>
        <strain evidence="14 15">M497-1</strain>
    </source>
</reference>
<keyword evidence="9" id="KW-0564">Palmitate</keyword>
<comment type="similarity">
    <text evidence="5">Belongs to the FlgH family.</text>
</comment>
<evidence type="ECO:0000256" key="8">
    <source>
        <dbReference type="ARBA" id="ARBA00023136"/>
    </source>
</evidence>
<evidence type="ECO:0000256" key="13">
    <source>
        <dbReference type="SAM" id="SignalP"/>
    </source>
</evidence>
<evidence type="ECO:0000256" key="9">
    <source>
        <dbReference type="ARBA" id="ARBA00023139"/>
    </source>
</evidence>
<feature type="chain" id="PRO_5043403751" evidence="13">
    <location>
        <begin position="22"/>
        <end position="220"/>
    </location>
</feature>
<comment type="subunit">
    <text evidence="6">The basal body constitutes a major portion of the flagellar organelle and consists of four rings (L,P,S, and M) mounted on a central rod.</text>
</comment>
<name>A0AAU9AQG2_LYSEN</name>
<proteinExistence type="inferred from homology"/>
<keyword evidence="7 13" id="KW-0732">Signal</keyword>
<evidence type="ECO:0000256" key="1">
    <source>
        <dbReference type="ARBA" id="ARBA00002591"/>
    </source>
</evidence>
<feature type="signal peptide" evidence="13">
    <location>
        <begin position="1"/>
        <end position="21"/>
    </location>
</feature>
<evidence type="ECO:0000313" key="14">
    <source>
        <dbReference type="EMBL" id="BAV96912.1"/>
    </source>
</evidence>
<dbReference type="GO" id="GO:0009427">
    <property type="term" value="C:bacterial-type flagellum basal body, distal rod, L ring"/>
    <property type="evidence" value="ECO:0007669"/>
    <property type="project" value="InterPro"/>
</dbReference>
<dbReference type="EMBL" id="AP014940">
    <property type="protein sequence ID" value="BAV96912.1"/>
    <property type="molecule type" value="Genomic_DNA"/>
</dbReference>
<evidence type="ECO:0000256" key="11">
    <source>
        <dbReference type="ARBA" id="ARBA00023237"/>
    </source>
</evidence>
<dbReference type="Proteomes" id="UP000218824">
    <property type="component" value="Chromosome"/>
</dbReference>
<evidence type="ECO:0000256" key="7">
    <source>
        <dbReference type="ARBA" id="ARBA00022729"/>
    </source>
</evidence>
<dbReference type="AlphaFoldDB" id="A0AAU9AQG2"/>
<dbReference type="Pfam" id="PF02107">
    <property type="entry name" value="FlgH"/>
    <property type="match status" value="1"/>
</dbReference>
<evidence type="ECO:0000256" key="3">
    <source>
        <dbReference type="ARBA" id="ARBA00004442"/>
    </source>
</evidence>
<evidence type="ECO:0000256" key="12">
    <source>
        <dbReference type="ARBA" id="ARBA00023288"/>
    </source>
</evidence>
<evidence type="ECO:0000256" key="6">
    <source>
        <dbReference type="ARBA" id="ARBA00011439"/>
    </source>
</evidence>
<sequence>MVRSMRSAGACALAIWTAGWAAPLAAQDGAPVAGAMAPNASAQGANYDGRESLVRPERYRGLAADHRAYRTGDVVTVYVLEATRAKSQAATDANSDLDMRAGLKTPTADYDGSFGIGASNSGGAQTTRVGELRTQISTLVTEVKPDGALMIEGAQTLTVNGEEQRIRLRGLVRPEDISADNIVLSHRIANADLELVGVGVVSQSQRQSVFYRLFKWLRLM</sequence>
<dbReference type="PRINTS" id="PR01008">
    <property type="entry name" value="FLGLRINGFLGH"/>
</dbReference>
<dbReference type="KEGG" id="lem:LEN_1425"/>
<evidence type="ECO:0000256" key="2">
    <source>
        <dbReference type="ARBA" id="ARBA00004117"/>
    </source>
</evidence>
<comment type="function">
    <text evidence="1">Assembles around the rod to form the L-ring and probably protects the motor/basal body from shearing forces during rotation.</text>
</comment>
<gene>
    <name evidence="14" type="ORF">LEN_1425</name>
</gene>
<dbReference type="GO" id="GO:0003774">
    <property type="term" value="F:cytoskeletal motor activity"/>
    <property type="evidence" value="ECO:0007669"/>
    <property type="project" value="InterPro"/>
</dbReference>
<protein>
    <submittedName>
        <fullName evidence="14">Flagellar L-ring protein</fullName>
    </submittedName>
</protein>
<keyword evidence="11" id="KW-0998">Cell outer membrane</keyword>
<evidence type="ECO:0000256" key="10">
    <source>
        <dbReference type="ARBA" id="ARBA00023143"/>
    </source>
</evidence>
<dbReference type="InterPro" id="IPR000527">
    <property type="entry name" value="Flag_Lring"/>
</dbReference>
<dbReference type="GO" id="GO:0071973">
    <property type="term" value="P:bacterial-type flagellum-dependent cell motility"/>
    <property type="evidence" value="ECO:0007669"/>
    <property type="project" value="InterPro"/>
</dbReference>
<evidence type="ECO:0000256" key="5">
    <source>
        <dbReference type="ARBA" id="ARBA00006929"/>
    </source>
</evidence>
<keyword evidence="14" id="KW-0969">Cilium</keyword>
<keyword evidence="12" id="KW-0449">Lipoprotein</keyword>
<keyword evidence="10" id="KW-0975">Bacterial flagellum</keyword>
<keyword evidence="8" id="KW-0472">Membrane</keyword>
<dbReference type="PANTHER" id="PTHR34933:SF1">
    <property type="entry name" value="FLAGELLAR L-RING PROTEIN"/>
    <property type="match status" value="1"/>
</dbReference>
<organism evidence="14 15">
    <name type="scientific">Lysobacter enzymogenes</name>
    <dbReference type="NCBI Taxonomy" id="69"/>
    <lineage>
        <taxon>Bacteria</taxon>
        <taxon>Pseudomonadati</taxon>
        <taxon>Pseudomonadota</taxon>
        <taxon>Gammaproteobacteria</taxon>
        <taxon>Lysobacterales</taxon>
        <taxon>Lysobacteraceae</taxon>
        <taxon>Lysobacter</taxon>
    </lineage>
</organism>